<dbReference type="SUPFAM" id="SSF53613">
    <property type="entry name" value="Ribokinase-like"/>
    <property type="match status" value="1"/>
</dbReference>
<protein>
    <recommendedName>
        <fullName evidence="3">Carbohydrate kinase PfkB domain-containing protein</fullName>
    </recommendedName>
</protein>
<dbReference type="Gene3D" id="3.40.1190.20">
    <property type="match status" value="1"/>
</dbReference>
<dbReference type="STRING" id="1802391.A3D72_02665"/>
<evidence type="ECO:0000313" key="5">
    <source>
        <dbReference type="Proteomes" id="UP000176303"/>
    </source>
</evidence>
<dbReference type="Proteomes" id="UP000176303">
    <property type="component" value="Unassembled WGS sequence"/>
</dbReference>
<gene>
    <name evidence="4" type="ORF">A3D72_02665</name>
</gene>
<evidence type="ECO:0000313" key="4">
    <source>
        <dbReference type="EMBL" id="OGL73804.1"/>
    </source>
</evidence>
<feature type="domain" description="Carbohydrate kinase PfkB" evidence="3">
    <location>
        <begin position="180"/>
        <end position="255"/>
    </location>
</feature>
<dbReference type="EMBL" id="MGDZ01000019">
    <property type="protein sequence ID" value="OGL73804.1"/>
    <property type="molecule type" value="Genomic_DNA"/>
</dbReference>
<comment type="caution">
    <text evidence="4">The sequence shown here is derived from an EMBL/GenBank/DDBJ whole genome shotgun (WGS) entry which is preliminary data.</text>
</comment>
<evidence type="ECO:0000256" key="2">
    <source>
        <dbReference type="ARBA" id="ARBA00022777"/>
    </source>
</evidence>
<dbReference type="InterPro" id="IPR029056">
    <property type="entry name" value="Ribokinase-like"/>
</dbReference>
<keyword evidence="1" id="KW-0808">Transferase</keyword>
<dbReference type="Pfam" id="PF00294">
    <property type="entry name" value="PfkB"/>
    <property type="match status" value="1"/>
</dbReference>
<accession>A0A1F7U7T8</accession>
<sequence length="269" mass="28993">MRYLSIGHICEDVTPAGKVLGGTVTFTALTARALGWDGTIVTRAKPTLDLSTLSGIDICHLPDEHTTTFENRYTPEGRTQILHAAAGTMRADDIPDAWRNADVVHLAPIAREIDPGIIHGLARTFVGITPQGWMRQWDSRGHISKGPWEGAEDVLRKADAAVMSIEDVQGNWDIIKRWSEIVPVLAVTQGPRGATVFANGRSEQVPAEQVTEVDPTGAGDVFAAAFFINLQRTGDPLYSAALANRLAAVSVTRVGILGVPTADEVREIL</sequence>
<dbReference type="PANTHER" id="PTHR10584">
    <property type="entry name" value="SUGAR KINASE"/>
    <property type="match status" value="1"/>
</dbReference>
<dbReference type="AlphaFoldDB" id="A0A1F7U7T8"/>
<reference evidence="4 5" key="1">
    <citation type="journal article" date="2016" name="Nat. Commun.">
        <title>Thousands of microbial genomes shed light on interconnected biogeochemical processes in an aquifer system.</title>
        <authorList>
            <person name="Anantharaman K."/>
            <person name="Brown C.T."/>
            <person name="Hug L.A."/>
            <person name="Sharon I."/>
            <person name="Castelle C.J."/>
            <person name="Probst A.J."/>
            <person name="Thomas B.C."/>
            <person name="Singh A."/>
            <person name="Wilkins M.J."/>
            <person name="Karaoz U."/>
            <person name="Brodie E.L."/>
            <person name="Williams K.H."/>
            <person name="Hubbard S.S."/>
            <person name="Banfield J.F."/>
        </authorList>
    </citation>
    <scope>NUCLEOTIDE SEQUENCE [LARGE SCALE GENOMIC DNA]</scope>
</reference>
<name>A0A1F7U7T8_9BACT</name>
<evidence type="ECO:0000259" key="3">
    <source>
        <dbReference type="Pfam" id="PF00294"/>
    </source>
</evidence>
<evidence type="ECO:0000256" key="1">
    <source>
        <dbReference type="ARBA" id="ARBA00022679"/>
    </source>
</evidence>
<proteinExistence type="predicted"/>
<dbReference type="PANTHER" id="PTHR10584:SF166">
    <property type="entry name" value="RIBOKINASE"/>
    <property type="match status" value="1"/>
</dbReference>
<dbReference type="GO" id="GO:0005829">
    <property type="term" value="C:cytosol"/>
    <property type="evidence" value="ECO:0007669"/>
    <property type="project" value="TreeGrafter"/>
</dbReference>
<organism evidence="4 5">
    <name type="scientific">Candidatus Uhrbacteria bacterium RIFCSPHIGHO2_02_FULL_57_19</name>
    <dbReference type="NCBI Taxonomy" id="1802391"/>
    <lineage>
        <taxon>Bacteria</taxon>
        <taxon>Candidatus Uhriibacteriota</taxon>
    </lineage>
</organism>
<dbReference type="InterPro" id="IPR011611">
    <property type="entry name" value="PfkB_dom"/>
</dbReference>
<keyword evidence="2" id="KW-0418">Kinase</keyword>
<dbReference type="GO" id="GO:0016301">
    <property type="term" value="F:kinase activity"/>
    <property type="evidence" value="ECO:0007669"/>
    <property type="project" value="UniProtKB-KW"/>
</dbReference>